<dbReference type="InterPro" id="IPR007963">
    <property type="entry name" value="Peptidase_M61_catalytic"/>
</dbReference>
<dbReference type="SUPFAM" id="SSF55486">
    <property type="entry name" value="Metalloproteases ('zincins'), catalytic domain"/>
    <property type="match status" value="1"/>
</dbReference>
<dbReference type="Pfam" id="PF17899">
    <property type="entry name" value="Peptidase_M61_N"/>
    <property type="match status" value="1"/>
</dbReference>
<reference evidence="3 4" key="1">
    <citation type="submission" date="2018-05" db="EMBL/GenBank/DDBJ databases">
        <title>Abyssibacter profundi OUC007T gen. nov., sp. nov, a marine bacterium isolated from seawater of the Mariana Trench.</title>
        <authorList>
            <person name="Zhou S."/>
        </authorList>
    </citation>
    <scope>NUCLEOTIDE SEQUENCE [LARGE SCALE GENOMIC DNA]</scope>
    <source>
        <strain evidence="3 4">OUC007</strain>
    </source>
</reference>
<dbReference type="Gene3D" id="2.60.40.3650">
    <property type="match status" value="1"/>
</dbReference>
<feature type="region of interest" description="Disordered" evidence="1">
    <location>
        <begin position="583"/>
        <end position="605"/>
    </location>
</feature>
<dbReference type="InterPro" id="IPR036034">
    <property type="entry name" value="PDZ_sf"/>
</dbReference>
<evidence type="ECO:0000313" key="3">
    <source>
        <dbReference type="EMBL" id="PWN57718.1"/>
    </source>
</evidence>
<dbReference type="InterPro" id="IPR027268">
    <property type="entry name" value="Peptidase_M4/M1_CTD_sf"/>
</dbReference>
<keyword evidence="4" id="KW-1185">Reference proteome</keyword>
<accession>A0A363UQH9</accession>
<dbReference type="Proteomes" id="UP000251800">
    <property type="component" value="Unassembled WGS sequence"/>
</dbReference>
<dbReference type="InterPro" id="IPR024191">
    <property type="entry name" value="Peptidase_M61"/>
</dbReference>
<evidence type="ECO:0000256" key="1">
    <source>
        <dbReference type="SAM" id="MobiDB-lite"/>
    </source>
</evidence>
<dbReference type="SUPFAM" id="SSF50156">
    <property type="entry name" value="PDZ domain-like"/>
    <property type="match status" value="1"/>
</dbReference>
<evidence type="ECO:0000259" key="2">
    <source>
        <dbReference type="PROSITE" id="PS50106"/>
    </source>
</evidence>
<dbReference type="Gene3D" id="1.10.390.10">
    <property type="entry name" value="Neutral Protease Domain 2"/>
    <property type="match status" value="1"/>
</dbReference>
<dbReference type="RefSeq" id="WP_109718574.1">
    <property type="nucleotide sequence ID" value="NZ_QEQK01000001.1"/>
</dbReference>
<dbReference type="Pfam" id="PF05299">
    <property type="entry name" value="Peptidase_M61"/>
    <property type="match status" value="1"/>
</dbReference>
<dbReference type="PIRSF" id="PIRSF016493">
    <property type="entry name" value="Glycyl_aminpptds"/>
    <property type="match status" value="1"/>
</dbReference>
<name>A0A363UQH9_9GAMM</name>
<organism evidence="3 4">
    <name type="scientific">Abyssibacter profundi</name>
    <dbReference type="NCBI Taxonomy" id="2182787"/>
    <lineage>
        <taxon>Bacteria</taxon>
        <taxon>Pseudomonadati</taxon>
        <taxon>Pseudomonadota</taxon>
        <taxon>Gammaproteobacteria</taxon>
        <taxon>Chromatiales</taxon>
        <taxon>Oceanococcaceae</taxon>
        <taxon>Abyssibacter</taxon>
    </lineage>
</organism>
<dbReference type="InterPro" id="IPR040756">
    <property type="entry name" value="Peptidase_M61_N"/>
</dbReference>
<dbReference type="Gene3D" id="2.30.42.10">
    <property type="match status" value="1"/>
</dbReference>
<sequence>MSPLHYRIEPAEPAAHRFHVALTIQAPDPSGQWLALPAWIPGSYLVRDFARHVLTLSAEAAGQAVAVEQVDKDRWRVEPVDGPLTVMMEVHAYDTSVRTAYLDTERGFFNATSLCLRVIGQEHLPCTVDLIAPDAAAVTGNWRVATSMRPVEAEPWGFGRYGCEHYDELIDHPVELGVFDVVEFEAGGRPHAIANTAAGRYDAEALASDVARICDAQVALFGELPCDRYLFLNNVSADGYGGLEHRYSSALAAPRRAMPDGSGRRSDDYVNFLGLVSHEYFHLWNVRRLMPAAVAHSDLESAAYFDDLWAYEGITSYYDDLGLLRAGVIDSARYLDLLAKQMTRLERNPGRYRQSLAESSRLAWTKFYQQDASAANAIVSYYNKGALVACALDLTLRRETDDQCSLDHVMRELWTRYGRAMKPIPDAAIEQVAAEVSGLDLSDFFDAMIRTPGEVPLPDLLADFGVEATCRPAAGPDDAGGRQPGEAPSSRCRTGLNARGQRQPRLINVLDDSPAQQAGLAPGDRLVAIDHEEATPAVIKAVEQRRVAGETVAVHVIRGDRLLERQLTLGDAEPNTWTLTLAESSSEDAHARRSAWLRTSAAPGE</sequence>
<dbReference type="PROSITE" id="PS50106">
    <property type="entry name" value="PDZ"/>
    <property type="match status" value="1"/>
</dbReference>
<comment type="caution">
    <text evidence="3">The sequence shown here is derived from an EMBL/GenBank/DDBJ whole genome shotgun (WGS) entry which is preliminary data.</text>
</comment>
<dbReference type="AlphaFoldDB" id="A0A363UQH9"/>
<evidence type="ECO:0000313" key="4">
    <source>
        <dbReference type="Proteomes" id="UP000251800"/>
    </source>
</evidence>
<proteinExistence type="predicted"/>
<dbReference type="InterPro" id="IPR001478">
    <property type="entry name" value="PDZ"/>
</dbReference>
<feature type="region of interest" description="Disordered" evidence="1">
    <location>
        <begin position="472"/>
        <end position="496"/>
    </location>
</feature>
<dbReference type="EMBL" id="QEQK01000001">
    <property type="protein sequence ID" value="PWN57718.1"/>
    <property type="molecule type" value="Genomic_DNA"/>
</dbReference>
<dbReference type="OrthoDB" id="9778516at2"/>
<dbReference type="SMART" id="SM00228">
    <property type="entry name" value="PDZ"/>
    <property type="match status" value="1"/>
</dbReference>
<protein>
    <submittedName>
        <fullName evidence="3">Peptidase M61</fullName>
    </submittedName>
</protein>
<feature type="domain" description="PDZ" evidence="2">
    <location>
        <begin position="495"/>
        <end position="560"/>
    </location>
</feature>
<gene>
    <name evidence="3" type="ORF">DEH80_00835</name>
</gene>